<dbReference type="Pfam" id="PF08706">
    <property type="entry name" value="D5_N"/>
    <property type="match status" value="1"/>
</dbReference>
<organism evidence="4 5">
    <name type="scientific">Rhizophlyctis rosea</name>
    <dbReference type="NCBI Taxonomy" id="64517"/>
    <lineage>
        <taxon>Eukaryota</taxon>
        <taxon>Fungi</taxon>
        <taxon>Fungi incertae sedis</taxon>
        <taxon>Chytridiomycota</taxon>
        <taxon>Chytridiomycota incertae sedis</taxon>
        <taxon>Chytridiomycetes</taxon>
        <taxon>Rhizophlyctidales</taxon>
        <taxon>Rhizophlyctidaceae</taxon>
        <taxon>Rhizophlyctis</taxon>
    </lineage>
</organism>
<accession>A0AAD5S0J0</accession>
<feature type="domain" description="Bacteriophage/plasmid primase P4 C-terminal" evidence="3">
    <location>
        <begin position="373"/>
        <end position="525"/>
    </location>
</feature>
<dbReference type="AlphaFoldDB" id="A0AAD5S0J0"/>
<evidence type="ECO:0000313" key="5">
    <source>
        <dbReference type="Proteomes" id="UP001212841"/>
    </source>
</evidence>
<name>A0AAD5S0J0_9FUNG</name>
<comment type="caution">
    <text evidence="4">The sequence shown here is derived from an EMBL/GenBank/DDBJ whole genome shotgun (WGS) entry which is preliminary data.</text>
</comment>
<evidence type="ECO:0000256" key="1">
    <source>
        <dbReference type="ARBA" id="ARBA00022801"/>
    </source>
</evidence>
<protein>
    <recommendedName>
        <fullName evidence="3">Bacteriophage/plasmid primase P4 C-terminal domain-containing protein</fullName>
    </recommendedName>
</protein>
<feature type="region of interest" description="Disordered" evidence="2">
    <location>
        <begin position="817"/>
        <end position="861"/>
    </location>
</feature>
<evidence type="ECO:0000256" key="2">
    <source>
        <dbReference type="SAM" id="MobiDB-lite"/>
    </source>
</evidence>
<feature type="region of interest" description="Disordered" evidence="2">
    <location>
        <begin position="1"/>
        <end position="24"/>
    </location>
</feature>
<evidence type="ECO:0000259" key="3">
    <source>
        <dbReference type="SMART" id="SM00885"/>
    </source>
</evidence>
<dbReference type="GO" id="GO:0016787">
    <property type="term" value="F:hydrolase activity"/>
    <property type="evidence" value="ECO:0007669"/>
    <property type="project" value="UniProtKB-KW"/>
</dbReference>
<dbReference type="PANTHER" id="PTHR35372">
    <property type="entry name" value="ATP BINDING PROTEIN-RELATED"/>
    <property type="match status" value="1"/>
</dbReference>
<evidence type="ECO:0000313" key="4">
    <source>
        <dbReference type="EMBL" id="KAJ3033004.1"/>
    </source>
</evidence>
<feature type="compositionally biased region" description="Basic and acidic residues" evidence="2">
    <location>
        <begin position="823"/>
        <end position="833"/>
    </location>
</feature>
<dbReference type="InterPro" id="IPR051620">
    <property type="entry name" value="ORF904-like_C"/>
</dbReference>
<feature type="compositionally biased region" description="Polar residues" evidence="2">
    <location>
        <begin position="14"/>
        <end position="24"/>
    </location>
</feature>
<dbReference type="EMBL" id="JADGJD010002360">
    <property type="protein sequence ID" value="KAJ3033004.1"/>
    <property type="molecule type" value="Genomic_DNA"/>
</dbReference>
<gene>
    <name evidence="4" type="ORF">HK097_005006</name>
</gene>
<sequence>MGNPAATATEGVSAPTNAGENNSRPIKRAFLMRIKCDRKTNQRLLSVKEAEGLIRENMADAKNFHLQDYFVKDPEVNPFYDWDEKFGTEQSQEVAEKSLQELRNQIADIHPNIPTDAWVYMQRHGWTQAGKGKPVYKISYIAKAVGWRMKLSYIPLHMKHRAALLEELIDSRIDFTVYKPKEQLLATVYASKDKELDPMQRVRLPVKGYEGRQIRDYLVGFVTGQEKEVDFKPVGNGQKKHKEKKKKFRAAVVAESVEGGLKAAVAKFLHSQWPEKIAEDDVGAAENKGNKIYVRMDSKRCKIRNTPHGSNNAYLFMFPTHNVFLCHDGDCKKQKSDGVQMAYPNIVPFPIPLETDGSLSLPYGFDGSDHMLASTFAKWYKDRFVYSDKEFYRYKEHWYVRDPLALKLKRFLGEVYHKDLVAALDNLQLEPDVADWLMKMIGKTRSKSGKDCIVSELASFVDVGEELNSNPRLLGIANGVVDLTTCTVRPGRPDDRVTIHSDVKYVQQETPEDEELLAYLRQIYPVEDELLAVRLICGYILLGERLQKLCFVFTDSQDGYGGKSTIIKLLGCVLGQYYKKGRCADLVNDRNESAQGHNSNHLNYKGKRLVAYEEFPTDFRLNWSVLKDWTGGNATMGGRHAGLKDEANFLLTAAFILVFNVTSIVDFDKADRAMVQRTFIIPHRAKFHAATEVEAYEKDIADNIPDTYMADADFDKKIQRLAPQFLRWCLQGLKDYHAKQFTEMPRSLTQYKDQIIEKPRDLMERFVEDCLENTKDLRDFVYQAQILPILAKYQTTAGSSYSKTSLQTQYKGYMTKHWGAPQEKADDPKPNDRWKKKSHSKDWVAHGYKLKPPPGKEEPEL</sequence>
<proteinExistence type="predicted"/>
<dbReference type="SMART" id="SM00885">
    <property type="entry name" value="D5_N"/>
    <property type="match status" value="1"/>
</dbReference>
<keyword evidence="5" id="KW-1185">Reference proteome</keyword>
<dbReference type="PANTHER" id="PTHR35372:SF2">
    <property type="entry name" value="SF3 HELICASE DOMAIN-CONTAINING PROTEIN"/>
    <property type="match status" value="1"/>
</dbReference>
<dbReference type="InterPro" id="IPR014818">
    <property type="entry name" value="Phage/plasmid_primase_P4_C"/>
</dbReference>
<reference evidence="4" key="1">
    <citation type="submission" date="2020-05" db="EMBL/GenBank/DDBJ databases">
        <title>Phylogenomic resolution of chytrid fungi.</title>
        <authorList>
            <person name="Stajich J.E."/>
            <person name="Amses K."/>
            <person name="Simmons R."/>
            <person name="Seto K."/>
            <person name="Myers J."/>
            <person name="Bonds A."/>
            <person name="Quandt C.A."/>
            <person name="Barry K."/>
            <person name="Liu P."/>
            <person name="Grigoriev I."/>
            <person name="Longcore J.E."/>
            <person name="James T.Y."/>
        </authorList>
    </citation>
    <scope>NUCLEOTIDE SEQUENCE</scope>
    <source>
        <strain evidence="4">JEL0318</strain>
    </source>
</reference>
<dbReference type="Proteomes" id="UP001212841">
    <property type="component" value="Unassembled WGS sequence"/>
</dbReference>
<keyword evidence="1" id="KW-0378">Hydrolase</keyword>